<protein>
    <submittedName>
        <fullName evidence="1">Sporulation-control protein</fullName>
    </submittedName>
</protein>
<accession>A0AA46AG10</accession>
<dbReference type="InterPro" id="IPR009776">
    <property type="entry name" value="Spore_0_M"/>
</dbReference>
<evidence type="ECO:0000313" key="2">
    <source>
        <dbReference type="Proteomes" id="UP001157946"/>
    </source>
</evidence>
<dbReference type="Proteomes" id="UP001157946">
    <property type="component" value="Unassembled WGS sequence"/>
</dbReference>
<dbReference type="RefSeq" id="WP_054096241.1">
    <property type="nucleotide sequence ID" value="NZ_FXTU01000004.1"/>
</dbReference>
<evidence type="ECO:0000313" key="1">
    <source>
        <dbReference type="EMBL" id="SMP23243.1"/>
    </source>
</evidence>
<dbReference type="PANTHER" id="PTHR40053:SF1">
    <property type="entry name" value="SPORULATION-CONTROL PROTEIN SPO0M"/>
    <property type="match status" value="1"/>
</dbReference>
<name>A0AA46AG10_9BACL</name>
<dbReference type="AlphaFoldDB" id="A0AA46AG10"/>
<organism evidence="1 2">
    <name type="scientific">Laceyella tengchongensis</name>
    <dbReference type="NCBI Taxonomy" id="574699"/>
    <lineage>
        <taxon>Bacteria</taxon>
        <taxon>Bacillati</taxon>
        <taxon>Bacillota</taxon>
        <taxon>Bacilli</taxon>
        <taxon>Bacillales</taxon>
        <taxon>Thermoactinomycetaceae</taxon>
        <taxon>Laceyella</taxon>
    </lineage>
</organism>
<reference evidence="1" key="1">
    <citation type="submission" date="2017-05" db="EMBL/GenBank/DDBJ databases">
        <authorList>
            <person name="Varghese N."/>
            <person name="Submissions S."/>
        </authorList>
    </citation>
    <scope>NUCLEOTIDE SEQUENCE</scope>
    <source>
        <strain evidence="1">DSM 45262</strain>
    </source>
</reference>
<dbReference type="Pfam" id="PF07070">
    <property type="entry name" value="Spo0M"/>
    <property type="match status" value="1"/>
</dbReference>
<sequence>MLKNIFASFGFGAAKVDLVLDDFRLKMGQPVTGKIVLTGGQVEQAIEGLEVEFRLASAYQRGDNIVNVNETIATIPVTEETFQVAPEETREYPFTFVCPEFIPASSVNTRYYFQTNLEIKSGIDAQDRDFVDVYPSGLQEYFWDGFNKLGFVPHEEGYTGKKGGGFQIIQFRPTEWLRGEYDEIVFMFQPAHTQNGVAGFFELDKKGKGLLGLLADELDLDEKKGRFVFTKADLTSGEYAAETIRQFINHHAKDLIG</sequence>
<dbReference type="EMBL" id="FXTU01000004">
    <property type="protein sequence ID" value="SMP23243.1"/>
    <property type="molecule type" value="Genomic_DNA"/>
</dbReference>
<dbReference type="PANTHER" id="PTHR40053">
    <property type="entry name" value="SPORULATION-CONTROL PROTEIN SPO0M"/>
    <property type="match status" value="1"/>
</dbReference>
<proteinExistence type="predicted"/>
<keyword evidence="2" id="KW-1185">Reference proteome</keyword>
<gene>
    <name evidence="1" type="ORF">SAMN06265361_104173</name>
</gene>
<comment type="caution">
    <text evidence="1">The sequence shown here is derived from an EMBL/GenBank/DDBJ whole genome shotgun (WGS) entry which is preliminary data.</text>
</comment>